<dbReference type="AlphaFoldDB" id="A0A8J5MTW4"/>
<dbReference type="EMBL" id="JAHLQT010026515">
    <property type="protein sequence ID" value="KAG7162904.1"/>
    <property type="molecule type" value="Genomic_DNA"/>
</dbReference>
<name>A0A8J5MTW4_HOMAM</name>
<comment type="caution">
    <text evidence="1">The sequence shown here is derived from an EMBL/GenBank/DDBJ whole genome shotgun (WGS) entry which is preliminary data.</text>
</comment>
<keyword evidence="2" id="KW-1185">Reference proteome</keyword>
<accession>A0A8J5MTW4</accession>
<evidence type="ECO:0000313" key="1">
    <source>
        <dbReference type="EMBL" id="KAG7162904.1"/>
    </source>
</evidence>
<evidence type="ECO:0000313" key="2">
    <source>
        <dbReference type="Proteomes" id="UP000747542"/>
    </source>
</evidence>
<gene>
    <name evidence="1" type="primary">Cnot10-L</name>
    <name evidence="1" type="ORF">Hamer_G025767</name>
</gene>
<protein>
    <submittedName>
        <fullName evidence="1">CCR4-NOT transcription complex subunit 10-like</fullName>
    </submittedName>
</protein>
<sequence length="124" mass="13846">MTSVMPEMYSAGPSSPLRGTEVVSLRVSALACSAYVSLCLFDYATALRPQRPYWPLTPRFLVFTSHVDVMKNIVKKKHPVDLITVRSPYQGSTTLYLRDKCSVPGPGRVWCVVEDSLVAHYHTV</sequence>
<dbReference type="Proteomes" id="UP000747542">
    <property type="component" value="Unassembled WGS sequence"/>
</dbReference>
<proteinExistence type="predicted"/>
<reference evidence="1" key="1">
    <citation type="journal article" date="2021" name="Sci. Adv.">
        <title>The American lobster genome reveals insights on longevity, neural, and immune adaptations.</title>
        <authorList>
            <person name="Polinski J.M."/>
            <person name="Zimin A.V."/>
            <person name="Clark K.F."/>
            <person name="Kohn A.B."/>
            <person name="Sadowski N."/>
            <person name="Timp W."/>
            <person name="Ptitsyn A."/>
            <person name="Khanna P."/>
            <person name="Romanova D.Y."/>
            <person name="Williams P."/>
            <person name="Greenwood S.J."/>
            <person name="Moroz L.L."/>
            <person name="Walt D.R."/>
            <person name="Bodnar A.G."/>
        </authorList>
    </citation>
    <scope>NUCLEOTIDE SEQUENCE</scope>
    <source>
        <strain evidence="1">GMGI-L3</strain>
    </source>
</reference>
<organism evidence="1 2">
    <name type="scientific">Homarus americanus</name>
    <name type="common">American lobster</name>
    <dbReference type="NCBI Taxonomy" id="6706"/>
    <lineage>
        <taxon>Eukaryota</taxon>
        <taxon>Metazoa</taxon>
        <taxon>Ecdysozoa</taxon>
        <taxon>Arthropoda</taxon>
        <taxon>Crustacea</taxon>
        <taxon>Multicrustacea</taxon>
        <taxon>Malacostraca</taxon>
        <taxon>Eumalacostraca</taxon>
        <taxon>Eucarida</taxon>
        <taxon>Decapoda</taxon>
        <taxon>Pleocyemata</taxon>
        <taxon>Astacidea</taxon>
        <taxon>Nephropoidea</taxon>
        <taxon>Nephropidae</taxon>
        <taxon>Homarus</taxon>
    </lineage>
</organism>